<feature type="site" description="Discriminates between blocked and unblocked aminoacyl-tRNA" evidence="7">
    <location>
        <position position="9"/>
    </location>
</feature>
<evidence type="ECO:0000256" key="1">
    <source>
        <dbReference type="ARBA" id="ARBA00013260"/>
    </source>
</evidence>
<comment type="function">
    <text evidence="7">Catalyzes the release of premature peptidyl moieties from peptidyl-tRNA molecules trapped in stalled 50S ribosomal subunits, and thus maintains levels of free tRNAs and 50S ribosomes.</text>
</comment>
<comment type="function">
    <text evidence="7">Hydrolyzes ribosome-free peptidyl-tRNAs (with 1 or more amino acids incorporated), which drop off the ribosome during protein synthesis, or as a result of ribosome stalling.</text>
</comment>
<keyword evidence="12" id="KW-1185">Reference proteome</keyword>
<keyword evidence="3 7" id="KW-0378">Hydrolase</keyword>
<comment type="caution">
    <text evidence="11">The sequence shown here is derived from an EMBL/GenBank/DDBJ whole genome shotgun (WGS) entry which is preliminary data.</text>
</comment>
<feature type="binding site" evidence="7">
    <location>
        <position position="112"/>
    </location>
    <ligand>
        <name>tRNA</name>
        <dbReference type="ChEBI" id="CHEBI:17843"/>
    </ligand>
</feature>
<dbReference type="GO" id="GO:0000049">
    <property type="term" value="F:tRNA binding"/>
    <property type="evidence" value="ECO:0007669"/>
    <property type="project" value="UniProtKB-UniRule"/>
</dbReference>
<dbReference type="HAMAP" id="MF_00083">
    <property type="entry name" value="Pept_tRNA_hydro_bact"/>
    <property type="match status" value="1"/>
</dbReference>
<evidence type="ECO:0000256" key="6">
    <source>
        <dbReference type="ARBA" id="ARBA00050038"/>
    </source>
</evidence>
<dbReference type="RefSeq" id="WP_069436988.1">
    <property type="nucleotide sequence ID" value="NZ_LPWG01000010.1"/>
</dbReference>
<comment type="subcellular location">
    <subcellularLocation>
        <location evidence="7">Cytoplasm</location>
    </subcellularLocation>
</comment>
<dbReference type="FunFam" id="3.40.50.1470:FF:000001">
    <property type="entry name" value="Peptidyl-tRNA hydrolase"/>
    <property type="match status" value="1"/>
</dbReference>
<dbReference type="STRING" id="1774968.AUC68_03455"/>
<reference evidence="11 12" key="1">
    <citation type="journal article" date="2016" name="Environ. Microbiol.">
        <title>New Methyloceanibacter diversity from North Sea sediments includes methanotroph containing solely the soluble methane monooxygenase.</title>
        <authorList>
            <person name="Vekeman B."/>
            <person name="Kerckhof F.M."/>
            <person name="Cremers G."/>
            <person name="de Vos P."/>
            <person name="Vandamme P."/>
            <person name="Boon N."/>
            <person name="Op den Camp H.J."/>
            <person name="Heylen K."/>
        </authorList>
    </citation>
    <scope>NUCLEOTIDE SEQUENCE [LARGE SCALE GENOMIC DNA]</scope>
    <source>
        <strain evidence="11 12">R-67174</strain>
    </source>
</reference>
<evidence type="ECO:0000256" key="5">
    <source>
        <dbReference type="ARBA" id="ARBA00038063"/>
    </source>
</evidence>
<dbReference type="EC" id="3.1.1.29" evidence="1 7"/>
<feature type="active site" description="Proton acceptor" evidence="7">
    <location>
        <position position="19"/>
    </location>
</feature>
<dbReference type="PROSITE" id="PS01195">
    <property type="entry name" value="PEPT_TRNA_HYDROL_1"/>
    <property type="match status" value="1"/>
</dbReference>
<name>A0A1E3W2Z1_9HYPH</name>
<keyword evidence="2 7" id="KW-0820">tRNA-binding</keyword>
<evidence type="ECO:0000313" key="11">
    <source>
        <dbReference type="EMBL" id="ODS00175.1"/>
    </source>
</evidence>
<keyword evidence="4 7" id="KW-0694">RNA-binding</keyword>
<dbReference type="InterPro" id="IPR018171">
    <property type="entry name" value="Pept_tRNA_hydro_CS"/>
</dbReference>
<evidence type="ECO:0000256" key="10">
    <source>
        <dbReference type="SAM" id="MobiDB-lite"/>
    </source>
</evidence>
<feature type="binding site" evidence="7">
    <location>
        <position position="14"/>
    </location>
    <ligand>
        <name>tRNA</name>
        <dbReference type="ChEBI" id="CHEBI:17843"/>
    </ligand>
</feature>
<protein>
    <recommendedName>
        <fullName evidence="6 7">Peptidyl-tRNA hydrolase</fullName>
        <shortName evidence="7">Pth</shortName>
        <ecNumber evidence="1 7">3.1.1.29</ecNumber>
    </recommendedName>
</protein>
<feature type="region of interest" description="Disordered" evidence="10">
    <location>
        <begin position="177"/>
        <end position="196"/>
    </location>
</feature>
<comment type="caution">
    <text evidence="7">Lacks conserved residue(s) required for the propagation of feature annotation.</text>
</comment>
<dbReference type="OrthoDB" id="9800507at2"/>
<dbReference type="PANTHER" id="PTHR17224">
    <property type="entry name" value="PEPTIDYL-TRNA HYDROLASE"/>
    <property type="match status" value="1"/>
</dbReference>
<accession>A0A1E3W2Z1</accession>
<gene>
    <name evidence="7" type="primary">pth</name>
    <name evidence="11" type="ORF">AUC68_03455</name>
</gene>
<evidence type="ECO:0000256" key="2">
    <source>
        <dbReference type="ARBA" id="ARBA00022555"/>
    </source>
</evidence>
<evidence type="ECO:0000256" key="7">
    <source>
        <dbReference type="HAMAP-Rule" id="MF_00083"/>
    </source>
</evidence>
<feature type="binding site" evidence="7">
    <location>
        <position position="66"/>
    </location>
    <ligand>
        <name>tRNA</name>
        <dbReference type="ChEBI" id="CHEBI:17843"/>
    </ligand>
</feature>
<organism evidence="11 12">
    <name type="scientific">Methyloceanibacter methanicus</name>
    <dbReference type="NCBI Taxonomy" id="1774968"/>
    <lineage>
        <taxon>Bacteria</taxon>
        <taxon>Pseudomonadati</taxon>
        <taxon>Pseudomonadota</taxon>
        <taxon>Alphaproteobacteria</taxon>
        <taxon>Hyphomicrobiales</taxon>
        <taxon>Hyphomicrobiaceae</taxon>
        <taxon>Methyloceanibacter</taxon>
    </lineage>
</organism>
<dbReference type="AlphaFoldDB" id="A0A1E3W2Z1"/>
<keyword evidence="7" id="KW-0963">Cytoplasm</keyword>
<sequence length="196" mass="21519">MKLFVGLGNPGAQYAFNRHNVGFMAVDVMAAAHGFPAWRKRFQGLICEGRLGGEQVLLLKPQTHMNESGRSVGETARFYKIPVGDVVVFHDELDLAPGKVRVKIGGGVAGHNGLKSVTAHLGNDYIRVRIGIGHPGHRERVVGHVLRDFAKADMEWLEPVLFAMSDAAPLLAKGEKDRFQTQVAHETRNETQSETD</sequence>
<dbReference type="GO" id="GO:0072344">
    <property type="term" value="P:rescue of stalled ribosome"/>
    <property type="evidence" value="ECO:0007669"/>
    <property type="project" value="UniProtKB-UniRule"/>
</dbReference>
<feature type="site" description="Stabilizes the basic form of H active site to accept a proton" evidence="7">
    <location>
        <position position="91"/>
    </location>
</feature>
<dbReference type="GO" id="GO:0005737">
    <property type="term" value="C:cytoplasm"/>
    <property type="evidence" value="ECO:0007669"/>
    <property type="project" value="UniProtKB-SubCell"/>
</dbReference>
<dbReference type="Gene3D" id="3.40.50.1470">
    <property type="entry name" value="Peptidyl-tRNA hydrolase"/>
    <property type="match status" value="1"/>
</dbReference>
<comment type="similarity">
    <text evidence="5 7 9">Belongs to the PTH family.</text>
</comment>
<dbReference type="Pfam" id="PF01195">
    <property type="entry name" value="Pept_tRNA_hydro"/>
    <property type="match status" value="1"/>
</dbReference>
<evidence type="ECO:0000313" key="12">
    <source>
        <dbReference type="Proteomes" id="UP000094501"/>
    </source>
</evidence>
<evidence type="ECO:0000256" key="8">
    <source>
        <dbReference type="RuleBase" id="RU000673"/>
    </source>
</evidence>
<dbReference type="PANTHER" id="PTHR17224:SF1">
    <property type="entry name" value="PEPTIDYL-TRNA HYDROLASE"/>
    <property type="match status" value="1"/>
</dbReference>
<comment type="catalytic activity">
    <reaction evidence="7 8">
        <text>an N-acyl-L-alpha-aminoacyl-tRNA + H2O = an N-acyl-L-amino acid + a tRNA + H(+)</text>
        <dbReference type="Rhea" id="RHEA:54448"/>
        <dbReference type="Rhea" id="RHEA-COMP:10123"/>
        <dbReference type="Rhea" id="RHEA-COMP:13883"/>
        <dbReference type="ChEBI" id="CHEBI:15377"/>
        <dbReference type="ChEBI" id="CHEBI:15378"/>
        <dbReference type="ChEBI" id="CHEBI:59874"/>
        <dbReference type="ChEBI" id="CHEBI:78442"/>
        <dbReference type="ChEBI" id="CHEBI:138191"/>
        <dbReference type="EC" id="3.1.1.29"/>
    </reaction>
</comment>
<evidence type="ECO:0000256" key="4">
    <source>
        <dbReference type="ARBA" id="ARBA00022884"/>
    </source>
</evidence>
<dbReference type="InterPro" id="IPR036416">
    <property type="entry name" value="Pept_tRNA_hydro_sf"/>
</dbReference>
<dbReference type="CDD" id="cd00462">
    <property type="entry name" value="PTH"/>
    <property type="match status" value="1"/>
</dbReference>
<dbReference type="PROSITE" id="PS01196">
    <property type="entry name" value="PEPT_TRNA_HYDROL_2"/>
    <property type="match status" value="1"/>
</dbReference>
<proteinExistence type="inferred from homology"/>
<evidence type="ECO:0000256" key="9">
    <source>
        <dbReference type="RuleBase" id="RU004320"/>
    </source>
</evidence>
<evidence type="ECO:0000256" key="3">
    <source>
        <dbReference type="ARBA" id="ARBA00022801"/>
    </source>
</evidence>
<dbReference type="SUPFAM" id="SSF53178">
    <property type="entry name" value="Peptidyl-tRNA hydrolase-like"/>
    <property type="match status" value="1"/>
</dbReference>
<dbReference type="GO" id="GO:0006515">
    <property type="term" value="P:protein quality control for misfolded or incompletely synthesized proteins"/>
    <property type="evidence" value="ECO:0007669"/>
    <property type="project" value="UniProtKB-UniRule"/>
</dbReference>
<dbReference type="InterPro" id="IPR001328">
    <property type="entry name" value="Pept_tRNA_hydro"/>
</dbReference>
<dbReference type="NCBIfam" id="TIGR00447">
    <property type="entry name" value="pth"/>
    <property type="match status" value="1"/>
</dbReference>
<dbReference type="GO" id="GO:0004045">
    <property type="term" value="F:peptidyl-tRNA hydrolase activity"/>
    <property type="evidence" value="ECO:0007669"/>
    <property type="project" value="UniProtKB-UniRule"/>
</dbReference>
<dbReference type="Proteomes" id="UP000094501">
    <property type="component" value="Unassembled WGS sequence"/>
</dbReference>
<dbReference type="EMBL" id="LPWG01000010">
    <property type="protein sequence ID" value="ODS00175.1"/>
    <property type="molecule type" value="Genomic_DNA"/>
</dbReference>
<comment type="subunit">
    <text evidence="7">Monomer.</text>
</comment>